<dbReference type="Pfam" id="PF12146">
    <property type="entry name" value="Hydrolase_4"/>
    <property type="match status" value="1"/>
</dbReference>
<dbReference type="SMART" id="SM00906">
    <property type="entry name" value="Fungal_trans"/>
    <property type="match status" value="1"/>
</dbReference>
<evidence type="ECO:0000256" key="2">
    <source>
        <dbReference type="ARBA" id="ARBA00023015"/>
    </source>
</evidence>
<comment type="caution">
    <text evidence="8">The sequence shown here is derived from an EMBL/GenBank/DDBJ whole genome shotgun (WGS) entry which is preliminary data.</text>
</comment>
<keyword evidence="4" id="KW-0804">Transcription</keyword>
<dbReference type="AlphaFoldDB" id="A0A8H5E878"/>
<evidence type="ECO:0000256" key="5">
    <source>
        <dbReference type="ARBA" id="ARBA00023242"/>
    </source>
</evidence>
<protein>
    <recommendedName>
        <fullName evidence="7">Xylanolytic transcriptional activator regulatory domain-containing protein</fullName>
    </recommendedName>
</protein>
<organism evidence="8 9">
    <name type="scientific">Fusarium anthophilum</name>
    <dbReference type="NCBI Taxonomy" id="48485"/>
    <lineage>
        <taxon>Eukaryota</taxon>
        <taxon>Fungi</taxon>
        <taxon>Dikarya</taxon>
        <taxon>Ascomycota</taxon>
        <taxon>Pezizomycotina</taxon>
        <taxon>Sordariomycetes</taxon>
        <taxon>Hypocreomycetidae</taxon>
        <taxon>Hypocreales</taxon>
        <taxon>Nectriaceae</taxon>
        <taxon>Fusarium</taxon>
        <taxon>Fusarium fujikuroi species complex</taxon>
    </lineage>
</organism>
<keyword evidence="1" id="KW-0862">Zinc</keyword>
<dbReference type="PANTHER" id="PTHR47171:SF1">
    <property type="entry name" value="ZN(II)2CYS6 TRANSCRIPTION FACTOR (EUROFUNG)"/>
    <property type="match status" value="1"/>
</dbReference>
<dbReference type="Proteomes" id="UP000573603">
    <property type="component" value="Unassembled WGS sequence"/>
</dbReference>
<dbReference type="EMBL" id="JABEVY010000086">
    <property type="protein sequence ID" value="KAF5250698.1"/>
    <property type="molecule type" value="Genomic_DNA"/>
</dbReference>
<evidence type="ECO:0000313" key="8">
    <source>
        <dbReference type="EMBL" id="KAF5250698.1"/>
    </source>
</evidence>
<evidence type="ECO:0000256" key="4">
    <source>
        <dbReference type="ARBA" id="ARBA00023163"/>
    </source>
</evidence>
<dbReference type="Pfam" id="PF04082">
    <property type="entry name" value="Fungal_trans"/>
    <property type="match status" value="1"/>
</dbReference>
<evidence type="ECO:0000256" key="6">
    <source>
        <dbReference type="SAM" id="MobiDB-lite"/>
    </source>
</evidence>
<sequence>MATSVQKPRQRRQLTIRSFRACVRDSSSARISTPASSIQAHQASPQQDGVASLTKFNVLPITSAGHVLYLGESAGFGLLLRGSQSPVHFPMPQDTRALSIPAGLAPLEIQILKRRGAFVLPPKALCDDLIETFFSWVHPIVPVINRTKFMSQYRDATNPPSMLLLQCILLAGARISTNPQLKVDGSTSTAVATFYRRAKALYDAEYERDRITLVQSMLLMGWYWAGPDDISKNMFYWSQSAITVAQNFGLHRTMESSRLSISEKRLRRRIWWTLFTRDRALAVALGQSISINLDDCDIDMIADDDFIEHDGNDIDEYPPDPIHVEFFVQHSQDCNDITSISAALSKWNQECPITIRWERSKHHFWSGILYLHYFSARCLLHRASSPQNRKTLQDTKQSYGSPDGTVRAANMITSIIEALSDRQQLRRCPPFIVHSLFSAIVIHLHVSNTPSPSISRLAHRRLSTCLEAIKDLAQVWVVGRTVLTMIEKISGLSREEKPSRHSNGSALKGEVFIDLGCADASGPAYSPSNGNPLTEAKDNTQTPQDLPNCDETLPYCKAHTPVVIGFPEGHPNVHEYPPPPDLGDPQPKIGYSGLLPNGTFLSGFVPDTFYVEDTAQICNAMTDMTALTWDQFQIGCQQDYSISVPWSLELDFQGLIPPTIVYFFPASGYALLVRGLGSAEGTKEITIGPWCMDILLAGEGLGKQLGWQPFKMAAVRDVDITAYDGLKLKGTFYSVGPKKPCIVMSHGFSGHRDHFLPELAAKFNEAGYGALVYDNRCWGDSEGLPRCEADPVKQTRDYLDVFNFAAALPEVDPTKIVYWGSSLSGGNAICAAAMNKSLAGIISQVPFVSGGSMARITGAPKPLLVSHRTPKSEIQIPIYPNSVEEVQDGTTKAILRDAGAVEFAEEMTRRGYSYDKTATLQSLTNTIMHEPTGVIHHISPTPLLMIVADDDVCTYTHLQLEAFEKALQPKTLKIVKGTGHFDLYYGKRFQEVVDMQLEFLKSIF</sequence>
<dbReference type="Gene3D" id="1.10.10.800">
    <property type="match status" value="1"/>
</dbReference>
<evidence type="ECO:0000313" key="9">
    <source>
        <dbReference type="Proteomes" id="UP000573603"/>
    </source>
</evidence>
<dbReference type="InterPro" id="IPR029058">
    <property type="entry name" value="AB_hydrolase_fold"/>
</dbReference>
<dbReference type="GO" id="GO:0008270">
    <property type="term" value="F:zinc ion binding"/>
    <property type="evidence" value="ECO:0007669"/>
    <property type="project" value="InterPro"/>
</dbReference>
<gene>
    <name evidence="8" type="ORF">FANTH_4141</name>
</gene>
<dbReference type="SUPFAM" id="SSF53474">
    <property type="entry name" value="alpha/beta-Hydrolases"/>
    <property type="match status" value="1"/>
</dbReference>
<keyword evidence="3" id="KW-0238">DNA-binding</keyword>
<dbReference type="InterPro" id="IPR022742">
    <property type="entry name" value="Hydrolase_4"/>
</dbReference>
<proteinExistence type="predicted"/>
<dbReference type="InterPro" id="IPR052073">
    <property type="entry name" value="Amide_Lactam_Regulators"/>
</dbReference>
<accession>A0A8H5E878</accession>
<feature type="region of interest" description="Disordered" evidence="6">
    <location>
        <begin position="524"/>
        <end position="543"/>
    </location>
</feature>
<name>A0A8H5E878_9HYPO</name>
<dbReference type="Gene3D" id="3.40.50.1820">
    <property type="entry name" value="alpha/beta hydrolase"/>
    <property type="match status" value="1"/>
</dbReference>
<dbReference type="GO" id="GO:0006351">
    <property type="term" value="P:DNA-templated transcription"/>
    <property type="evidence" value="ECO:0007669"/>
    <property type="project" value="InterPro"/>
</dbReference>
<evidence type="ECO:0000256" key="1">
    <source>
        <dbReference type="ARBA" id="ARBA00022833"/>
    </source>
</evidence>
<evidence type="ECO:0000256" key="3">
    <source>
        <dbReference type="ARBA" id="ARBA00023125"/>
    </source>
</evidence>
<dbReference type="InterPro" id="IPR007219">
    <property type="entry name" value="XnlR_reg_dom"/>
</dbReference>
<dbReference type="GO" id="GO:0003677">
    <property type="term" value="F:DNA binding"/>
    <property type="evidence" value="ECO:0007669"/>
    <property type="project" value="UniProtKB-KW"/>
</dbReference>
<reference evidence="8 9" key="1">
    <citation type="journal article" date="2020" name="BMC Genomics">
        <title>Correction to: Identification and distribution of gene clusters required for synthesis of sphingolipid metabolism inhibitors in diverse species of the filamentous fungus Fusarium.</title>
        <authorList>
            <person name="Kim H.S."/>
            <person name="Lohmar J.M."/>
            <person name="Busman M."/>
            <person name="Brown D.W."/>
            <person name="Naumann T.A."/>
            <person name="Divon H.H."/>
            <person name="Lysoe E."/>
            <person name="Uhlig S."/>
            <person name="Proctor R.H."/>
        </authorList>
    </citation>
    <scope>NUCLEOTIDE SEQUENCE [LARGE SCALE GENOMIC DNA]</scope>
    <source>
        <strain evidence="8 9">NRRL 25214</strain>
    </source>
</reference>
<evidence type="ECO:0000259" key="7">
    <source>
        <dbReference type="SMART" id="SM00906"/>
    </source>
</evidence>
<dbReference type="PANTHER" id="PTHR47171">
    <property type="entry name" value="FARA-RELATED"/>
    <property type="match status" value="1"/>
</dbReference>
<keyword evidence="5" id="KW-0539">Nucleus</keyword>
<dbReference type="CDD" id="cd12148">
    <property type="entry name" value="fungal_TF_MHR"/>
    <property type="match status" value="1"/>
</dbReference>
<keyword evidence="2" id="KW-0805">Transcription regulation</keyword>
<feature type="domain" description="Xylanolytic transcriptional activator regulatory" evidence="7">
    <location>
        <begin position="234"/>
        <end position="307"/>
    </location>
</feature>
<keyword evidence="9" id="KW-1185">Reference proteome</keyword>